<sequence>MKNTNNRNKNLEWFQNLGIEEQLNIFQDYAEMLRIVATNLMQEDIEKNAEKDIVDKSRSQADITAGVIIREA</sequence>
<dbReference type="HOGENOM" id="CLU_2717678_0_0_10"/>
<keyword evidence="2" id="KW-1185">Reference proteome</keyword>
<gene>
    <name evidence="1" type="ordered locus">MROS_2685</name>
</gene>
<dbReference type="AlphaFoldDB" id="I6Z9W0"/>
<evidence type="ECO:0000313" key="1">
    <source>
        <dbReference type="EMBL" id="AFN75915.1"/>
    </source>
</evidence>
<protein>
    <submittedName>
        <fullName evidence="1">Uncharacterized protein</fullName>
    </submittedName>
</protein>
<dbReference type="RefSeq" id="WP_014857345.1">
    <property type="nucleotide sequence ID" value="NC_018178.1"/>
</dbReference>
<dbReference type="Proteomes" id="UP000009011">
    <property type="component" value="Chromosome"/>
</dbReference>
<accession>I6Z9W0</accession>
<reference evidence="1 2" key="1">
    <citation type="journal article" date="2013" name="PLoS ONE">
        <title>Genomic analysis of Melioribacter roseus, facultatively anaerobic organotrophic bacterium representing a novel deep lineage within Bacteriodetes/Chlorobi group.</title>
        <authorList>
            <person name="Kadnikov V.V."/>
            <person name="Mardanov A.V."/>
            <person name="Podosokorskaya O.A."/>
            <person name="Gavrilov S.N."/>
            <person name="Kublanov I.V."/>
            <person name="Beletsky A.V."/>
            <person name="Bonch-Osmolovskaya E.A."/>
            <person name="Ravin N.V."/>
        </authorList>
    </citation>
    <scope>NUCLEOTIDE SEQUENCE [LARGE SCALE GENOMIC DNA]</scope>
    <source>
        <strain evidence="2">JCM 17771 / P3M-2</strain>
    </source>
</reference>
<name>I6Z9W0_MELRP</name>
<organism evidence="1 2">
    <name type="scientific">Melioribacter roseus (strain DSM 23840 / JCM 17771 / VKM B-2668 / P3M-2)</name>
    <dbReference type="NCBI Taxonomy" id="1191523"/>
    <lineage>
        <taxon>Bacteria</taxon>
        <taxon>Pseudomonadati</taxon>
        <taxon>Ignavibacteriota</taxon>
        <taxon>Ignavibacteria</taxon>
        <taxon>Ignavibacteriales</taxon>
        <taxon>Melioribacteraceae</taxon>
        <taxon>Melioribacter</taxon>
    </lineage>
</organism>
<evidence type="ECO:0000313" key="2">
    <source>
        <dbReference type="Proteomes" id="UP000009011"/>
    </source>
</evidence>
<proteinExistence type="predicted"/>
<dbReference type="KEGG" id="mro:MROS_2685"/>
<dbReference type="EMBL" id="CP003557">
    <property type="protein sequence ID" value="AFN75915.1"/>
    <property type="molecule type" value="Genomic_DNA"/>
</dbReference>